<keyword evidence="3" id="KW-1185">Reference proteome</keyword>
<dbReference type="Proteomes" id="UP000054837">
    <property type="component" value="Unassembled WGS sequence"/>
</dbReference>
<accession>A0A0W8I555</accession>
<protein>
    <recommendedName>
        <fullName evidence="4">EcsC family protein</fullName>
    </recommendedName>
</protein>
<comment type="caution">
    <text evidence="2">The sequence shown here is derived from an EMBL/GenBank/DDBJ whole genome shotgun (WGS) entry which is preliminary data.</text>
</comment>
<dbReference type="EMBL" id="LQBL01000028">
    <property type="protein sequence ID" value="KUG53408.1"/>
    <property type="molecule type" value="Genomic_DNA"/>
</dbReference>
<gene>
    <name evidence="2" type="ORF">AVL62_01000</name>
</gene>
<evidence type="ECO:0008006" key="4">
    <source>
        <dbReference type="Google" id="ProtNLM"/>
    </source>
</evidence>
<feature type="compositionally biased region" description="Acidic residues" evidence="1">
    <location>
        <begin position="1"/>
        <end position="19"/>
    </location>
</feature>
<organism evidence="2 3">
    <name type="scientific">Serinicoccus chungangensis</name>
    <dbReference type="NCBI Taxonomy" id="767452"/>
    <lineage>
        <taxon>Bacteria</taxon>
        <taxon>Bacillati</taxon>
        <taxon>Actinomycetota</taxon>
        <taxon>Actinomycetes</taxon>
        <taxon>Micrococcales</taxon>
        <taxon>Ornithinimicrobiaceae</taxon>
        <taxon>Serinicoccus</taxon>
    </lineage>
</organism>
<dbReference type="InterPro" id="IPR024787">
    <property type="entry name" value="EcsC"/>
</dbReference>
<evidence type="ECO:0000313" key="3">
    <source>
        <dbReference type="Proteomes" id="UP000054837"/>
    </source>
</evidence>
<dbReference type="STRING" id="767452.AVL62_01000"/>
<evidence type="ECO:0000313" key="2">
    <source>
        <dbReference type="EMBL" id="KUG53408.1"/>
    </source>
</evidence>
<feature type="region of interest" description="Disordered" evidence="1">
    <location>
        <begin position="1"/>
        <end position="21"/>
    </location>
</feature>
<sequence>MTDLDTPELDEQSDGDPEEPNTLQRMVLSVISKGVGPVTGSVDYAHARLRDENGGSIPVPEDPLNAVYEDAGSPAAERAIQRIRREAAAAAGTNGFLTGLGGFVTLPVAIPANVAGVLIINARLVGAIAYLRGYRLTDPHTQAMAMLVVAGTSAQRAASLVGIKVGANVTKALIRQVPISVIRQINKRVGFMLVAKYGTKRAAVTLAKSVPIVGGLAGGAVDATMTGTIGRVACRVFPSE</sequence>
<proteinExistence type="predicted"/>
<dbReference type="AlphaFoldDB" id="A0A0W8I555"/>
<reference evidence="2 3" key="1">
    <citation type="submission" date="2015-12" db="EMBL/GenBank/DDBJ databases">
        <title>Serinicoccus chungangenesis strain CD08_5 genome sequencing and assembly.</title>
        <authorList>
            <person name="Chander A.M."/>
            <person name="Kaur G."/>
            <person name="Nair G.R."/>
            <person name="Dhawan D.K."/>
            <person name="Kochhar R.K."/>
            <person name="Mayilraj S."/>
            <person name="Bhadada S.K."/>
        </authorList>
    </citation>
    <scope>NUCLEOTIDE SEQUENCE [LARGE SCALE GENOMIC DNA]</scope>
    <source>
        <strain evidence="2 3">CD08_5</strain>
    </source>
</reference>
<dbReference type="Pfam" id="PF12787">
    <property type="entry name" value="EcsC"/>
    <property type="match status" value="1"/>
</dbReference>
<name>A0A0W8I555_9MICO</name>
<dbReference type="RefSeq" id="WP_058891416.1">
    <property type="nucleotide sequence ID" value="NZ_LQBL01000028.1"/>
</dbReference>
<evidence type="ECO:0000256" key="1">
    <source>
        <dbReference type="SAM" id="MobiDB-lite"/>
    </source>
</evidence>